<dbReference type="RefSeq" id="WP_047278264.1">
    <property type="nucleotide sequence ID" value="NZ_CAUQZS010000001.1"/>
</dbReference>
<proteinExistence type="predicted"/>
<dbReference type="Proteomes" id="UP000219564">
    <property type="component" value="Unassembled WGS sequence"/>
</dbReference>
<dbReference type="EMBL" id="OBKZ01000045">
    <property type="protein sequence ID" value="SOB54270.1"/>
    <property type="molecule type" value="Genomic_DNA"/>
</dbReference>
<dbReference type="Proteomes" id="UP000216897">
    <property type="component" value="Unassembled WGS sequence"/>
</dbReference>
<evidence type="ECO:0000313" key="1">
    <source>
        <dbReference type="EMBL" id="OZY56221.1"/>
    </source>
</evidence>
<dbReference type="InterPro" id="IPR011990">
    <property type="entry name" value="TPR-like_helical_dom_sf"/>
</dbReference>
<accession>A0AAP7ZZX8</accession>
<sequence length="110" mass="12358">MSLKPVEQTLLLLLGWVQLQCAQPGRARTFFEALLSAEPRQRDARKALVVALLQLDLGAQAQQHCEQLLADGEQDPALWACLSRARQLQGQLEQARADYEHFLALRDTHA</sequence>
<dbReference type="EMBL" id="NQKG01000003">
    <property type="protein sequence ID" value="OZY56221.1"/>
    <property type="molecule type" value="Genomic_DNA"/>
</dbReference>
<evidence type="ECO:0000313" key="3">
    <source>
        <dbReference type="Proteomes" id="UP000216897"/>
    </source>
</evidence>
<gene>
    <name evidence="1" type="ORF">CJF38_03955</name>
    <name evidence="2" type="ORF">PLUA15_50143</name>
</gene>
<evidence type="ECO:0000313" key="2">
    <source>
        <dbReference type="EMBL" id="SOB54270.1"/>
    </source>
</evidence>
<dbReference type="GeneID" id="61878763"/>
<dbReference type="AlphaFoldDB" id="A0AAP7ZZX8"/>
<keyword evidence="3" id="KW-1185">Reference proteome</keyword>
<dbReference type="Pfam" id="PF14559">
    <property type="entry name" value="TPR_19"/>
    <property type="match status" value="1"/>
</dbReference>
<name>A0AAP7ZZX8_9PSED</name>
<dbReference type="KEGG" id="plq:AA042_08495"/>
<dbReference type="Gene3D" id="1.25.40.10">
    <property type="entry name" value="Tetratricopeptide repeat domain"/>
    <property type="match status" value="1"/>
</dbReference>
<reference evidence="1 3" key="1">
    <citation type="submission" date="2017-08" db="EMBL/GenBank/DDBJ databases">
        <title>Genomic and metabolic characterisation of spoilage-associated Pseudomonas species.</title>
        <authorList>
            <person name="Stanborough T."/>
            <person name="Fegan N."/>
            <person name="Powell S.M."/>
            <person name="Singh T."/>
            <person name="Tamplin M.L."/>
            <person name="Chandry P.S."/>
        </authorList>
    </citation>
    <scope>NUCLEOTIDE SEQUENCE [LARGE SCALE GENOMIC DNA]</scope>
    <source>
        <strain evidence="1 3">L1814</strain>
    </source>
</reference>
<reference evidence="2 4" key="2">
    <citation type="submission" date="2017-08" db="EMBL/GenBank/DDBJ databases">
        <authorList>
            <person name="Chaillou S."/>
        </authorList>
    </citation>
    <scope>NUCLEOTIDE SEQUENCE [LARGE SCALE GENOMIC DNA]</scope>
    <source>
        <strain evidence="2 4">MFPA15A1205</strain>
    </source>
</reference>
<evidence type="ECO:0000313" key="4">
    <source>
        <dbReference type="Proteomes" id="UP000219564"/>
    </source>
</evidence>
<organism evidence="2 4">
    <name type="scientific">Pseudomonas lundensis</name>
    <dbReference type="NCBI Taxonomy" id="86185"/>
    <lineage>
        <taxon>Bacteria</taxon>
        <taxon>Pseudomonadati</taxon>
        <taxon>Pseudomonadota</taxon>
        <taxon>Gammaproteobacteria</taxon>
        <taxon>Pseudomonadales</taxon>
        <taxon>Pseudomonadaceae</taxon>
        <taxon>Pseudomonas</taxon>
    </lineage>
</organism>
<protein>
    <submittedName>
        <fullName evidence="1">Type III secretion protein</fullName>
    </submittedName>
</protein>
<dbReference type="SUPFAM" id="SSF48452">
    <property type="entry name" value="TPR-like"/>
    <property type="match status" value="1"/>
</dbReference>
<comment type="caution">
    <text evidence="2">The sequence shown here is derived from an EMBL/GenBank/DDBJ whole genome shotgun (WGS) entry which is preliminary data.</text>
</comment>